<dbReference type="AlphaFoldDB" id="A0A8J5VSF9"/>
<feature type="compositionally biased region" description="Low complexity" evidence="1">
    <location>
        <begin position="41"/>
        <end position="73"/>
    </location>
</feature>
<accession>A0A8J5VSF9</accession>
<feature type="compositionally biased region" description="Basic residues" evidence="1">
    <location>
        <begin position="76"/>
        <end position="86"/>
    </location>
</feature>
<sequence>MSSDAKIKCDENGVDEGFSYAQPSVCELYGNVRVSPKRPCASSSTRLASAASTRIARSGSTPTPTPTRTTSSSQARGRRQHKLQRA</sequence>
<dbReference type="Proteomes" id="UP000729402">
    <property type="component" value="Unassembled WGS sequence"/>
</dbReference>
<evidence type="ECO:0000313" key="3">
    <source>
        <dbReference type="Proteomes" id="UP000729402"/>
    </source>
</evidence>
<keyword evidence="3" id="KW-1185">Reference proteome</keyword>
<feature type="region of interest" description="Disordered" evidence="1">
    <location>
        <begin position="36"/>
        <end position="86"/>
    </location>
</feature>
<protein>
    <submittedName>
        <fullName evidence="2">Uncharacterized protein</fullName>
    </submittedName>
</protein>
<reference evidence="2" key="2">
    <citation type="submission" date="2021-02" db="EMBL/GenBank/DDBJ databases">
        <authorList>
            <person name="Kimball J.A."/>
            <person name="Haas M.W."/>
            <person name="Macchietto M."/>
            <person name="Kono T."/>
            <person name="Duquette J."/>
            <person name="Shao M."/>
        </authorList>
    </citation>
    <scope>NUCLEOTIDE SEQUENCE</scope>
    <source>
        <tissue evidence="2">Fresh leaf tissue</tissue>
    </source>
</reference>
<dbReference type="EMBL" id="JAAALK010000283">
    <property type="protein sequence ID" value="KAG8069961.1"/>
    <property type="molecule type" value="Genomic_DNA"/>
</dbReference>
<name>A0A8J5VSF9_ZIZPA</name>
<proteinExistence type="predicted"/>
<comment type="caution">
    <text evidence="2">The sequence shown here is derived from an EMBL/GenBank/DDBJ whole genome shotgun (WGS) entry which is preliminary data.</text>
</comment>
<evidence type="ECO:0000256" key="1">
    <source>
        <dbReference type="SAM" id="MobiDB-lite"/>
    </source>
</evidence>
<gene>
    <name evidence="2" type="ORF">GUJ93_ZPchr0006g43066</name>
</gene>
<evidence type="ECO:0000313" key="2">
    <source>
        <dbReference type="EMBL" id="KAG8069961.1"/>
    </source>
</evidence>
<organism evidence="2 3">
    <name type="scientific">Zizania palustris</name>
    <name type="common">Northern wild rice</name>
    <dbReference type="NCBI Taxonomy" id="103762"/>
    <lineage>
        <taxon>Eukaryota</taxon>
        <taxon>Viridiplantae</taxon>
        <taxon>Streptophyta</taxon>
        <taxon>Embryophyta</taxon>
        <taxon>Tracheophyta</taxon>
        <taxon>Spermatophyta</taxon>
        <taxon>Magnoliopsida</taxon>
        <taxon>Liliopsida</taxon>
        <taxon>Poales</taxon>
        <taxon>Poaceae</taxon>
        <taxon>BOP clade</taxon>
        <taxon>Oryzoideae</taxon>
        <taxon>Oryzeae</taxon>
        <taxon>Zizaniinae</taxon>
        <taxon>Zizania</taxon>
    </lineage>
</organism>
<reference evidence="2" key="1">
    <citation type="journal article" date="2021" name="bioRxiv">
        <title>Whole Genome Assembly and Annotation of Northern Wild Rice, Zizania palustris L., Supports a Whole Genome Duplication in the Zizania Genus.</title>
        <authorList>
            <person name="Haas M."/>
            <person name="Kono T."/>
            <person name="Macchietto M."/>
            <person name="Millas R."/>
            <person name="McGilp L."/>
            <person name="Shao M."/>
            <person name="Duquette J."/>
            <person name="Hirsch C.N."/>
            <person name="Kimball J."/>
        </authorList>
    </citation>
    <scope>NUCLEOTIDE SEQUENCE</scope>
    <source>
        <tissue evidence="2">Fresh leaf tissue</tissue>
    </source>
</reference>